<comment type="cofactor">
    <cofactor evidence="1">
        <name>[3Fe-4S] cluster</name>
        <dbReference type="ChEBI" id="CHEBI:21137"/>
    </cofactor>
</comment>
<dbReference type="SUPFAM" id="SSF54862">
    <property type="entry name" value="4Fe-4S ferredoxins"/>
    <property type="match status" value="1"/>
</dbReference>
<evidence type="ECO:0000313" key="9">
    <source>
        <dbReference type="Proteomes" id="UP000585272"/>
    </source>
</evidence>
<sequence>MRVTVDLTKCNAYANCLMEAPEVFDLDGASGLAVVTQEQPPEELRARVEAAARVCPVQAITVED</sequence>
<accession>A0A840IC91</accession>
<evidence type="ECO:0000256" key="2">
    <source>
        <dbReference type="ARBA" id="ARBA00022448"/>
    </source>
</evidence>
<protein>
    <submittedName>
        <fullName evidence="8">2'-carboxy-2,3-dihydroxybiphenyl 1,2-dioxygenase small subunit/ferredoxin</fullName>
    </submittedName>
</protein>
<evidence type="ECO:0000256" key="1">
    <source>
        <dbReference type="ARBA" id="ARBA00001927"/>
    </source>
</evidence>
<keyword evidence="5" id="KW-0408">Iron</keyword>
<gene>
    <name evidence="8" type="ORF">BDZ31_001406</name>
</gene>
<dbReference type="GO" id="GO:0046872">
    <property type="term" value="F:metal ion binding"/>
    <property type="evidence" value="ECO:0007669"/>
    <property type="project" value="UniProtKB-KW"/>
</dbReference>
<proteinExistence type="predicted"/>
<evidence type="ECO:0000256" key="7">
    <source>
        <dbReference type="ARBA" id="ARBA00023291"/>
    </source>
</evidence>
<keyword evidence="2" id="KW-0813">Transport</keyword>
<reference evidence="8 9" key="1">
    <citation type="submission" date="2020-08" db="EMBL/GenBank/DDBJ databases">
        <title>Genomic Encyclopedia of Archaeal and Bacterial Type Strains, Phase II (KMG-II): from individual species to whole genera.</title>
        <authorList>
            <person name="Goeker M."/>
        </authorList>
    </citation>
    <scope>NUCLEOTIDE SEQUENCE [LARGE SCALE GENOMIC DNA]</scope>
    <source>
        <strain evidence="8 9">DSM 23288</strain>
    </source>
</reference>
<dbReference type="Proteomes" id="UP000585272">
    <property type="component" value="Unassembled WGS sequence"/>
</dbReference>
<keyword evidence="8" id="KW-0223">Dioxygenase</keyword>
<dbReference type="RefSeq" id="WP_221242837.1">
    <property type="nucleotide sequence ID" value="NZ_JACHNU010000001.1"/>
</dbReference>
<keyword evidence="6" id="KW-0411">Iron-sulfur</keyword>
<evidence type="ECO:0000313" key="8">
    <source>
        <dbReference type="EMBL" id="MBB4661833.1"/>
    </source>
</evidence>
<evidence type="ECO:0000256" key="5">
    <source>
        <dbReference type="ARBA" id="ARBA00023004"/>
    </source>
</evidence>
<keyword evidence="3" id="KW-0479">Metal-binding</keyword>
<name>A0A840IC91_9ACTN</name>
<dbReference type="GO" id="GO:0051538">
    <property type="term" value="F:3 iron, 4 sulfur cluster binding"/>
    <property type="evidence" value="ECO:0007669"/>
    <property type="project" value="UniProtKB-KW"/>
</dbReference>
<dbReference type="Pfam" id="PF13459">
    <property type="entry name" value="Fer4_15"/>
    <property type="match status" value="1"/>
</dbReference>
<evidence type="ECO:0000256" key="3">
    <source>
        <dbReference type="ARBA" id="ARBA00022723"/>
    </source>
</evidence>
<dbReference type="InterPro" id="IPR051269">
    <property type="entry name" value="Fe-S_cluster_ET"/>
</dbReference>
<evidence type="ECO:0000256" key="4">
    <source>
        <dbReference type="ARBA" id="ARBA00022982"/>
    </source>
</evidence>
<dbReference type="EMBL" id="JACHNU010000001">
    <property type="protein sequence ID" value="MBB4661833.1"/>
    <property type="molecule type" value="Genomic_DNA"/>
</dbReference>
<dbReference type="PANTHER" id="PTHR36923:SF3">
    <property type="entry name" value="FERREDOXIN"/>
    <property type="match status" value="1"/>
</dbReference>
<keyword evidence="4" id="KW-0249">Electron transport</keyword>
<evidence type="ECO:0000256" key="6">
    <source>
        <dbReference type="ARBA" id="ARBA00023014"/>
    </source>
</evidence>
<comment type="caution">
    <text evidence="8">The sequence shown here is derived from an EMBL/GenBank/DDBJ whole genome shotgun (WGS) entry which is preliminary data.</text>
</comment>
<dbReference type="AlphaFoldDB" id="A0A840IC91"/>
<keyword evidence="9" id="KW-1185">Reference proteome</keyword>
<organism evidence="8 9">
    <name type="scientific">Conexibacter arvalis</name>
    <dbReference type="NCBI Taxonomy" id="912552"/>
    <lineage>
        <taxon>Bacteria</taxon>
        <taxon>Bacillati</taxon>
        <taxon>Actinomycetota</taxon>
        <taxon>Thermoleophilia</taxon>
        <taxon>Solirubrobacterales</taxon>
        <taxon>Conexibacteraceae</taxon>
        <taxon>Conexibacter</taxon>
    </lineage>
</organism>
<dbReference type="PANTHER" id="PTHR36923">
    <property type="entry name" value="FERREDOXIN"/>
    <property type="match status" value="1"/>
</dbReference>
<keyword evidence="8" id="KW-0560">Oxidoreductase</keyword>
<dbReference type="Gene3D" id="3.30.70.20">
    <property type="match status" value="1"/>
</dbReference>
<keyword evidence="7" id="KW-0003">3Fe-4S</keyword>
<dbReference type="GO" id="GO:0051213">
    <property type="term" value="F:dioxygenase activity"/>
    <property type="evidence" value="ECO:0007669"/>
    <property type="project" value="UniProtKB-KW"/>
</dbReference>